<evidence type="ECO:0000313" key="2">
    <source>
        <dbReference type="EMBL" id="TKY85618.1"/>
    </source>
</evidence>
<organism evidence="2 3">
    <name type="scientific">Sporisorium graminicola</name>
    <dbReference type="NCBI Taxonomy" id="280036"/>
    <lineage>
        <taxon>Eukaryota</taxon>
        <taxon>Fungi</taxon>
        <taxon>Dikarya</taxon>
        <taxon>Basidiomycota</taxon>
        <taxon>Ustilaginomycotina</taxon>
        <taxon>Ustilaginomycetes</taxon>
        <taxon>Ustilaginales</taxon>
        <taxon>Ustilaginaceae</taxon>
        <taxon>Sporisorium</taxon>
    </lineage>
</organism>
<dbReference type="KEGG" id="sgra:EX895_005780"/>
<feature type="compositionally biased region" description="Acidic residues" evidence="1">
    <location>
        <begin position="92"/>
        <end position="112"/>
    </location>
</feature>
<feature type="region of interest" description="Disordered" evidence="1">
    <location>
        <begin position="91"/>
        <end position="122"/>
    </location>
</feature>
<evidence type="ECO:0000313" key="3">
    <source>
        <dbReference type="Proteomes" id="UP000306050"/>
    </source>
</evidence>
<dbReference type="OrthoDB" id="2555394at2759"/>
<name>A0A4U7KR05_9BASI</name>
<evidence type="ECO:0000256" key="1">
    <source>
        <dbReference type="SAM" id="MobiDB-lite"/>
    </source>
</evidence>
<feature type="compositionally biased region" description="Basic and acidic residues" evidence="1">
    <location>
        <begin position="113"/>
        <end position="122"/>
    </location>
</feature>
<dbReference type="Proteomes" id="UP000306050">
    <property type="component" value="Chromosome SGRAM_7"/>
</dbReference>
<gene>
    <name evidence="2" type="ORF">EX895_005780</name>
</gene>
<dbReference type="AlphaFoldDB" id="A0A4U7KR05"/>
<comment type="caution">
    <text evidence="2">The sequence shown here is derived from an EMBL/GenBank/DDBJ whole genome shotgun (WGS) entry which is preliminary data.</text>
</comment>
<dbReference type="GeneID" id="40728675"/>
<proteinExistence type="predicted"/>
<keyword evidence="3" id="KW-1185">Reference proteome</keyword>
<protein>
    <submittedName>
        <fullName evidence="2">Uncharacterized protein</fullName>
    </submittedName>
</protein>
<dbReference type="RefSeq" id="XP_029737603.1">
    <property type="nucleotide sequence ID" value="XM_029886372.1"/>
</dbReference>
<dbReference type="EMBL" id="SRRM01000020">
    <property type="protein sequence ID" value="TKY85618.1"/>
    <property type="molecule type" value="Genomic_DNA"/>
</dbReference>
<sequence>MAIKPSHREEEHAKQTAEALDFCASLLQTRGPPRVETKESQLKRFVLMLVRYTRVLLHYPFCRVDKDHRKAVQESVSAIISTVLGTLLSFGAEDEDEDEDEGEDEDEDEEYDQVEKGDYDGERTVHCNGEFRGSGGLAQPNLARFARVDRHLLELLAGLSVRALVFTLALMKHPIIHAASEPGPNDDDSERQRSDAVLALGALEQLHQLGLVSLDLLRRARKVARLGGET</sequence>
<accession>A0A4U7KR05</accession>
<reference evidence="2 3" key="1">
    <citation type="submission" date="2019-05" db="EMBL/GenBank/DDBJ databases">
        <title>Sporisorium graminicola CBS 10092 draft sequencing and annotation.</title>
        <authorList>
            <person name="Solano-Gonzalez S."/>
            <person name="Caddick M.X."/>
            <person name="Darby A."/>
        </authorList>
    </citation>
    <scope>NUCLEOTIDE SEQUENCE [LARGE SCALE GENOMIC DNA]</scope>
    <source>
        <strain evidence="2 3">CBS 10092</strain>
    </source>
</reference>